<keyword evidence="4" id="KW-1185">Reference proteome</keyword>
<dbReference type="FunFam" id="2.160.20.10:FF:000104">
    <property type="entry name" value="Uncharacterized protein"/>
    <property type="match status" value="1"/>
</dbReference>
<dbReference type="PANTHER" id="PTHR22990">
    <property type="entry name" value="F-BOX ONLY PROTEIN"/>
    <property type="match status" value="1"/>
</dbReference>
<sequence>MNNQDNAIKGVLKQQLIVDSESGPYKTIQEAIDKAEPNTVIKIAPGLYSSNIVINKPGLRLEPKEKVGDIIIVVSSKPTILVDLRKDERCTLIGLKMSHSGTSEEVEELEKLIEGQEMAKHLFGSHEDGGGGLEQNPDEEFVSKVPIEPSMNCVVLLNGGKLFMEDCLIALNFIVKSFKGILPGIAVNQGAEALFIRCEIKGTSSKNQDAKTIGILVKLGDLIIKDSKVHNHTYGGILIQQAVTNKNVRVINSKIIQNKKVGIHVVGSDAIPQIEQCRIENNEGPGIKVGIGNRAKIFGNEIKTNVIGIEVLSADPQIFNNKIDKNFTDGILTKVFEQLRCDGKIKSNQTISGNKENGIHCTGQNNYTRIDSNTFIGYNKKAGIKADTEARISIHKNKISKNLGQGVLLVETASAVIEKNEITDNIKANIALGGANSVDTFIVENKILGGRCEGIFLIECGKCWIFRNQIAENNDGIVCITAVPIISGNVIQKNKIDLKLVRIIQMIMMGQDYLQEIKVMEKLQTMLQSPMRQSQLLKGETLLQNQQYKKIKQLEILEFLRIMIVQYNERIIILFKLLFAIQKGRLYFLKKPHFNLYGAKTQFFNSFSKRNKLTDIELLIQQQ</sequence>
<organism evidence="3 4">
    <name type="scientific">Paramecium pentaurelia</name>
    <dbReference type="NCBI Taxonomy" id="43138"/>
    <lineage>
        <taxon>Eukaryota</taxon>
        <taxon>Sar</taxon>
        <taxon>Alveolata</taxon>
        <taxon>Ciliophora</taxon>
        <taxon>Intramacronucleata</taxon>
        <taxon>Oligohymenophorea</taxon>
        <taxon>Peniculida</taxon>
        <taxon>Parameciidae</taxon>
        <taxon>Paramecium</taxon>
    </lineage>
</organism>
<dbReference type="EMBL" id="CAJJDO010000010">
    <property type="protein sequence ID" value="CAD8141536.1"/>
    <property type="molecule type" value="Genomic_DNA"/>
</dbReference>
<feature type="domain" description="Right handed beta helix" evidence="2">
    <location>
        <begin position="245"/>
        <end position="386"/>
    </location>
</feature>
<dbReference type="AlphaFoldDB" id="A0A8S1SQ36"/>
<evidence type="ECO:0000313" key="3">
    <source>
        <dbReference type="EMBL" id="CAD8141536.1"/>
    </source>
</evidence>
<accession>A0A8S1SQ36</accession>
<dbReference type="OrthoDB" id="427974at2759"/>
<dbReference type="FunFam" id="2.160.20.10:FF:000132">
    <property type="entry name" value="Uncharacterized protein"/>
    <property type="match status" value="1"/>
</dbReference>
<dbReference type="InterPro" id="IPR039448">
    <property type="entry name" value="Beta_helix"/>
</dbReference>
<gene>
    <name evidence="3" type="ORF">PPENT_87.1.T0100180</name>
</gene>
<dbReference type="GO" id="GO:0006511">
    <property type="term" value="P:ubiquitin-dependent protein catabolic process"/>
    <property type="evidence" value="ECO:0007669"/>
    <property type="project" value="TreeGrafter"/>
</dbReference>
<evidence type="ECO:0000256" key="1">
    <source>
        <dbReference type="ARBA" id="ARBA00022737"/>
    </source>
</evidence>
<dbReference type="SMART" id="SM00710">
    <property type="entry name" value="PbH1"/>
    <property type="match status" value="9"/>
</dbReference>
<reference evidence="3" key="1">
    <citation type="submission" date="2021-01" db="EMBL/GenBank/DDBJ databases">
        <authorList>
            <consortium name="Genoscope - CEA"/>
            <person name="William W."/>
        </authorList>
    </citation>
    <scope>NUCLEOTIDE SEQUENCE</scope>
</reference>
<dbReference type="PANTHER" id="PTHR22990:SF15">
    <property type="entry name" value="F-BOX ONLY PROTEIN 10"/>
    <property type="match status" value="1"/>
</dbReference>
<protein>
    <recommendedName>
        <fullName evidence="2">Right handed beta helix domain-containing protein</fullName>
    </recommendedName>
</protein>
<keyword evidence="1" id="KW-0677">Repeat</keyword>
<dbReference type="Pfam" id="PF13229">
    <property type="entry name" value="Beta_helix"/>
    <property type="match status" value="1"/>
</dbReference>
<evidence type="ECO:0000313" key="4">
    <source>
        <dbReference type="Proteomes" id="UP000689195"/>
    </source>
</evidence>
<dbReference type="InterPro" id="IPR051550">
    <property type="entry name" value="SCF-Subunits/Alg-Epimerases"/>
</dbReference>
<proteinExistence type="predicted"/>
<dbReference type="Proteomes" id="UP000689195">
    <property type="component" value="Unassembled WGS sequence"/>
</dbReference>
<dbReference type="InterPro" id="IPR006626">
    <property type="entry name" value="PbH1"/>
</dbReference>
<comment type="caution">
    <text evidence="3">The sequence shown here is derived from an EMBL/GenBank/DDBJ whole genome shotgun (WGS) entry which is preliminary data.</text>
</comment>
<name>A0A8S1SQ36_9CILI</name>
<evidence type="ECO:0000259" key="2">
    <source>
        <dbReference type="Pfam" id="PF13229"/>
    </source>
</evidence>